<name>A0A0H1B517_9EURO</name>
<evidence type="ECO:0000313" key="2">
    <source>
        <dbReference type="EMBL" id="KLJ06173.1"/>
    </source>
</evidence>
<proteinExistence type="predicted"/>
<protein>
    <submittedName>
        <fullName evidence="2">Uncharacterized protein</fullName>
    </submittedName>
</protein>
<gene>
    <name evidence="2" type="ORF">EMPG_10402</name>
</gene>
<evidence type="ECO:0000313" key="3">
    <source>
        <dbReference type="Proteomes" id="UP000053573"/>
    </source>
</evidence>
<keyword evidence="1" id="KW-0732">Signal</keyword>
<sequence length="243" mass="26525">MKTISFSTLVLSLTYATGIVDALVTRTIHERAKTDPVGHGNYGNFEDEIWRYQEISDGLFVGVKPEEWNDSIHKRGVLPPEVHDLRSRATTTEVEDLLLQRDLIDQCNVGMRCAYRKAEKTAISMRKGAGVLLTKIKETYGPNFWGFLQKPFMANLAGVGLQNVIVTASFRGAGNGGGIKQCSTTGTDADAFLEMLKLVDNKDLNISAMKMEITTPNGQRGIVSIAIVEDGHNPPMLCGAPPG</sequence>
<dbReference type="OrthoDB" id="4186353at2759"/>
<dbReference type="Proteomes" id="UP000053573">
    <property type="component" value="Unassembled WGS sequence"/>
</dbReference>
<feature type="signal peptide" evidence="1">
    <location>
        <begin position="1"/>
        <end position="22"/>
    </location>
</feature>
<dbReference type="EMBL" id="LDEV01003269">
    <property type="protein sequence ID" value="KLJ06173.1"/>
    <property type="molecule type" value="Genomic_DNA"/>
</dbReference>
<keyword evidence="3" id="KW-1185">Reference proteome</keyword>
<feature type="chain" id="PRO_5005199239" evidence="1">
    <location>
        <begin position="23"/>
        <end position="243"/>
    </location>
</feature>
<dbReference type="AlphaFoldDB" id="A0A0H1B517"/>
<organism evidence="2 3">
    <name type="scientific">Blastomyces silverae</name>
    <dbReference type="NCBI Taxonomy" id="2060906"/>
    <lineage>
        <taxon>Eukaryota</taxon>
        <taxon>Fungi</taxon>
        <taxon>Dikarya</taxon>
        <taxon>Ascomycota</taxon>
        <taxon>Pezizomycotina</taxon>
        <taxon>Eurotiomycetes</taxon>
        <taxon>Eurotiomycetidae</taxon>
        <taxon>Onygenales</taxon>
        <taxon>Ajellomycetaceae</taxon>
        <taxon>Blastomyces</taxon>
    </lineage>
</organism>
<accession>A0A0H1B517</accession>
<evidence type="ECO:0000256" key="1">
    <source>
        <dbReference type="SAM" id="SignalP"/>
    </source>
</evidence>
<comment type="caution">
    <text evidence="2">The sequence shown here is derived from an EMBL/GenBank/DDBJ whole genome shotgun (WGS) entry which is preliminary data.</text>
</comment>
<reference evidence="3" key="1">
    <citation type="journal article" date="2015" name="PLoS Genet.">
        <title>The dynamic genome and transcriptome of the human fungal pathogen Blastomyces and close relative Emmonsia.</title>
        <authorList>
            <person name="Munoz J.F."/>
            <person name="Gauthier G.M."/>
            <person name="Desjardins C.A."/>
            <person name="Gallo J.E."/>
            <person name="Holder J."/>
            <person name="Sullivan T.D."/>
            <person name="Marty A.J."/>
            <person name="Carmen J.C."/>
            <person name="Chen Z."/>
            <person name="Ding L."/>
            <person name="Gujja S."/>
            <person name="Magrini V."/>
            <person name="Misas E."/>
            <person name="Mitreva M."/>
            <person name="Priest M."/>
            <person name="Saif S."/>
            <person name="Whiston E.A."/>
            <person name="Young S."/>
            <person name="Zeng Q."/>
            <person name="Goldman W.E."/>
            <person name="Mardis E.R."/>
            <person name="Taylor J.W."/>
            <person name="McEwen J.G."/>
            <person name="Clay O.K."/>
            <person name="Klein B.S."/>
            <person name="Cuomo C.A."/>
        </authorList>
    </citation>
    <scope>NUCLEOTIDE SEQUENCE [LARGE SCALE GENOMIC DNA]</scope>
    <source>
        <strain evidence="3">UAMH 139</strain>
    </source>
</reference>